<proteinExistence type="predicted"/>
<dbReference type="RefSeq" id="WP_120141633.1">
    <property type="nucleotide sequence ID" value="NZ_CP031933.2"/>
</dbReference>
<organism evidence="1 2">
    <name type="scientific">Companilactobacillus zhachilii</name>
    <dbReference type="NCBI Taxonomy" id="2304606"/>
    <lineage>
        <taxon>Bacteria</taxon>
        <taxon>Bacillati</taxon>
        <taxon>Bacillota</taxon>
        <taxon>Bacilli</taxon>
        <taxon>Lactobacillales</taxon>
        <taxon>Lactobacillaceae</taxon>
        <taxon>Companilactobacillus</taxon>
    </lineage>
</organism>
<sequence>MMNFTFNRHAVIKTIFLLSSCVLTLIGCSRNSKMNNESANQSYYTESKVKSIHSNRTAWNHKVASAEKREPLKYTEELQKHDITLKSLDEYRKNKVILVQGTVLNLQTGNQSIIPTTKIIIHVDNVLSGDKKLLNTNLKFFTEGGLIPKNNYSTPDGQSPENNGKMVYVTRSKYPLLAIGGKVIISLKKSKIDYGGKTDNIKQFDPLNVEEEYWVYNSKMKRYVINDKLIQNLDEKEKSKFKSLFKLTDEINKSIN</sequence>
<gene>
    <name evidence="1" type="ORF">D1B17_01260</name>
</gene>
<evidence type="ECO:0000313" key="2">
    <source>
        <dbReference type="Proteomes" id="UP000267208"/>
    </source>
</evidence>
<accession>A0A386PRC5</accession>
<keyword evidence="2" id="KW-1185">Reference proteome</keyword>
<reference evidence="2" key="1">
    <citation type="submission" date="2018-08" db="EMBL/GenBank/DDBJ databases">
        <title>Genome of Lactobacillus sp. HBUAS52074.</title>
        <authorList>
            <person name="Guo Z."/>
            <person name="Zhang Z.D."/>
        </authorList>
    </citation>
    <scope>NUCLEOTIDE SEQUENCE [LARGE SCALE GENOMIC DNA]</scope>
    <source>
        <strain evidence="2">HBUAS52074</strain>
    </source>
</reference>
<dbReference type="OrthoDB" id="2329531at2"/>
<name>A0A386PRC5_9LACO</name>
<dbReference type="Proteomes" id="UP000267208">
    <property type="component" value="Chromosome"/>
</dbReference>
<protein>
    <submittedName>
        <fullName evidence="1">Uncharacterized protein</fullName>
    </submittedName>
</protein>
<dbReference type="AlphaFoldDB" id="A0A386PRC5"/>
<dbReference type="EMBL" id="CP031933">
    <property type="protein sequence ID" value="AYE37359.1"/>
    <property type="molecule type" value="Genomic_DNA"/>
</dbReference>
<evidence type="ECO:0000313" key="1">
    <source>
        <dbReference type="EMBL" id="AYE37359.1"/>
    </source>
</evidence>
<dbReference type="KEGG" id="lzh:D1B17_01260"/>